<dbReference type="Proteomes" id="UP000494255">
    <property type="component" value="Unassembled WGS sequence"/>
</dbReference>
<keyword evidence="3" id="KW-0418">Kinase</keyword>
<reference evidence="3 4" key="1">
    <citation type="submission" date="2020-04" db="EMBL/GenBank/DDBJ databases">
        <authorList>
            <person name="De Canck E."/>
        </authorList>
    </citation>
    <scope>NUCLEOTIDE SEQUENCE [LARGE SCALE GENOMIC DNA]</scope>
    <source>
        <strain evidence="3 4">LMG 24238</strain>
    </source>
</reference>
<dbReference type="EMBL" id="CADIKC010000011">
    <property type="protein sequence ID" value="CAB3736193.1"/>
    <property type="molecule type" value="Genomic_DNA"/>
</dbReference>
<dbReference type="Gene3D" id="3.90.1580.10">
    <property type="entry name" value="paralog of FGE (formylglycine-generating enzyme)"/>
    <property type="match status" value="1"/>
</dbReference>
<dbReference type="RefSeq" id="WP_175053824.1">
    <property type="nucleotide sequence ID" value="NZ_CADIKC010000011.1"/>
</dbReference>
<dbReference type="GO" id="GO:0004674">
    <property type="term" value="F:protein serine/threonine kinase activity"/>
    <property type="evidence" value="ECO:0007669"/>
    <property type="project" value="UniProtKB-EC"/>
</dbReference>
<organism evidence="3 4">
    <name type="scientific">Paraburkholderia sediminicola</name>
    <dbReference type="NCBI Taxonomy" id="458836"/>
    <lineage>
        <taxon>Bacteria</taxon>
        <taxon>Pseudomonadati</taxon>
        <taxon>Pseudomonadota</taxon>
        <taxon>Betaproteobacteria</taxon>
        <taxon>Burkholderiales</taxon>
        <taxon>Burkholderiaceae</taxon>
        <taxon>Paraburkholderia</taxon>
    </lineage>
</organism>
<dbReference type="GeneID" id="97044783"/>
<keyword evidence="3" id="KW-0808">Transferase</keyword>
<dbReference type="Pfam" id="PF03781">
    <property type="entry name" value="FGE-sulfatase"/>
    <property type="match status" value="1"/>
</dbReference>
<sequence>MRLSFTKCSILGAIPLATLAFCLPACSQTGQSPEVKALVKKSLADMVFVKGGTFKMGDFGSEASPEKRPYTSQDENKPAHLVTLDGFSIGKYKVTYADFDIYTAATGKPSWPQDKIPRSYRVPTHPVGVPWQMAKDYCQWLGKESNLPIDLPTEAQWEYAARSGGKPVVFATDNGKYEPDHNFPSGDTIADKLAPNVGLVQMFLYPVGKYPANPLGLFDMGFDGRDWVNDWFSADYYANSPAKNPQGPASGTKKVIRGAEGGNDETAMTMYRYGTEPAGHLISENGGKTIPSFFMIYTFRCALESSRPQ</sequence>
<dbReference type="InterPro" id="IPR042095">
    <property type="entry name" value="SUMF_sf"/>
</dbReference>
<protein>
    <submittedName>
        <fullName evidence="3">Serine/threonine-protein kinase Pkn1</fullName>
        <ecNumber evidence="3">2.7.11.1</ecNumber>
    </submittedName>
</protein>
<dbReference type="GO" id="GO:0120147">
    <property type="term" value="F:formylglycine-generating oxidase activity"/>
    <property type="evidence" value="ECO:0007669"/>
    <property type="project" value="TreeGrafter"/>
</dbReference>
<keyword evidence="1" id="KW-0732">Signal</keyword>
<dbReference type="SUPFAM" id="SSF56436">
    <property type="entry name" value="C-type lectin-like"/>
    <property type="match status" value="1"/>
</dbReference>
<dbReference type="EC" id="2.7.11.1" evidence="3"/>
<gene>
    <name evidence="3" type="primary">pkn1</name>
    <name evidence="3" type="ORF">LMG24238_06205</name>
</gene>
<name>A0A6J5CHT7_9BURK</name>
<dbReference type="PANTHER" id="PTHR23150">
    <property type="entry name" value="SULFATASE MODIFYING FACTOR 1, 2"/>
    <property type="match status" value="1"/>
</dbReference>
<evidence type="ECO:0000259" key="2">
    <source>
        <dbReference type="Pfam" id="PF03781"/>
    </source>
</evidence>
<keyword evidence="4" id="KW-1185">Reference proteome</keyword>
<feature type="signal peptide" evidence="1">
    <location>
        <begin position="1"/>
        <end position="27"/>
    </location>
</feature>
<feature type="domain" description="Sulfatase-modifying factor enzyme-like" evidence="2">
    <location>
        <begin position="43"/>
        <end position="272"/>
    </location>
</feature>
<dbReference type="InterPro" id="IPR051043">
    <property type="entry name" value="Sulfatase_Mod_Factor_Kinase"/>
</dbReference>
<accession>A0A6J5CHT7</accession>
<proteinExistence type="predicted"/>
<feature type="chain" id="PRO_5027096357" evidence="1">
    <location>
        <begin position="28"/>
        <end position="309"/>
    </location>
</feature>
<dbReference type="InterPro" id="IPR005532">
    <property type="entry name" value="SUMF_dom"/>
</dbReference>
<dbReference type="AlphaFoldDB" id="A0A6J5CHT7"/>
<evidence type="ECO:0000313" key="4">
    <source>
        <dbReference type="Proteomes" id="UP000494255"/>
    </source>
</evidence>
<evidence type="ECO:0000313" key="3">
    <source>
        <dbReference type="EMBL" id="CAB3736193.1"/>
    </source>
</evidence>
<dbReference type="InterPro" id="IPR016187">
    <property type="entry name" value="CTDL_fold"/>
</dbReference>
<evidence type="ECO:0000256" key="1">
    <source>
        <dbReference type="SAM" id="SignalP"/>
    </source>
</evidence>
<dbReference type="PANTHER" id="PTHR23150:SF19">
    <property type="entry name" value="FORMYLGLYCINE-GENERATING ENZYME"/>
    <property type="match status" value="1"/>
</dbReference>